<dbReference type="Proteomes" id="UP001151760">
    <property type="component" value="Unassembled WGS sequence"/>
</dbReference>
<feature type="region of interest" description="Disordered" evidence="1">
    <location>
        <begin position="1"/>
        <end position="48"/>
    </location>
</feature>
<comment type="caution">
    <text evidence="2">The sequence shown here is derived from an EMBL/GenBank/DDBJ whole genome shotgun (WGS) entry which is preliminary data.</text>
</comment>
<organism evidence="2 3">
    <name type="scientific">Tanacetum coccineum</name>
    <dbReference type="NCBI Taxonomy" id="301880"/>
    <lineage>
        <taxon>Eukaryota</taxon>
        <taxon>Viridiplantae</taxon>
        <taxon>Streptophyta</taxon>
        <taxon>Embryophyta</taxon>
        <taxon>Tracheophyta</taxon>
        <taxon>Spermatophyta</taxon>
        <taxon>Magnoliopsida</taxon>
        <taxon>eudicotyledons</taxon>
        <taxon>Gunneridae</taxon>
        <taxon>Pentapetalae</taxon>
        <taxon>asterids</taxon>
        <taxon>campanulids</taxon>
        <taxon>Asterales</taxon>
        <taxon>Asteraceae</taxon>
        <taxon>Asteroideae</taxon>
        <taxon>Anthemideae</taxon>
        <taxon>Anthemidinae</taxon>
        <taxon>Tanacetum</taxon>
    </lineage>
</organism>
<protein>
    <submittedName>
        <fullName evidence="2">Uncharacterized protein</fullName>
    </submittedName>
</protein>
<sequence>MSTSTTHQQSLVDAGSETRPPMLERGPYEFKDFTPSESEPPRLQTEDDLTGDDLKYYEAEIEAMNLILISIPKDIYNSVDACTTAQDIWQRVKRLMRVTMLAEDSYDDLFHYLSQYEKLVNASRAKKLEKYHDPLALVAHTGSSSRNSSPYYVIHPSSVVDYDDDYQEDTFQNNSEDPLISAMMLLARAITQCRNSRRSFVPEEIIEANNVQNDAGSIQRTFRTTYSGSDANAQCYN</sequence>
<evidence type="ECO:0000256" key="1">
    <source>
        <dbReference type="SAM" id="MobiDB-lite"/>
    </source>
</evidence>
<reference evidence="2" key="2">
    <citation type="submission" date="2022-01" db="EMBL/GenBank/DDBJ databases">
        <authorList>
            <person name="Yamashiro T."/>
            <person name="Shiraishi A."/>
            <person name="Satake H."/>
            <person name="Nakayama K."/>
        </authorList>
    </citation>
    <scope>NUCLEOTIDE SEQUENCE</scope>
</reference>
<proteinExistence type="predicted"/>
<reference evidence="2" key="1">
    <citation type="journal article" date="2022" name="Int. J. Mol. Sci.">
        <title>Draft Genome of Tanacetum Coccineum: Genomic Comparison of Closely Related Tanacetum-Family Plants.</title>
        <authorList>
            <person name="Yamashiro T."/>
            <person name="Shiraishi A."/>
            <person name="Nakayama K."/>
            <person name="Satake H."/>
        </authorList>
    </citation>
    <scope>NUCLEOTIDE SEQUENCE</scope>
</reference>
<accession>A0ABQ5BPP7</accession>
<evidence type="ECO:0000313" key="2">
    <source>
        <dbReference type="EMBL" id="GJT15763.1"/>
    </source>
</evidence>
<keyword evidence="3" id="KW-1185">Reference proteome</keyword>
<gene>
    <name evidence="2" type="ORF">Tco_0874469</name>
</gene>
<name>A0ABQ5BPP7_9ASTR</name>
<dbReference type="EMBL" id="BQNB010013422">
    <property type="protein sequence ID" value="GJT15763.1"/>
    <property type="molecule type" value="Genomic_DNA"/>
</dbReference>
<feature type="compositionally biased region" description="Polar residues" evidence="1">
    <location>
        <begin position="1"/>
        <end position="11"/>
    </location>
</feature>
<evidence type="ECO:0000313" key="3">
    <source>
        <dbReference type="Proteomes" id="UP001151760"/>
    </source>
</evidence>